<gene>
    <name evidence="5" type="ORF">AVDCRST_MAG64-4514</name>
</gene>
<dbReference type="SMART" id="SM00822">
    <property type="entry name" value="PKS_KR"/>
    <property type="match status" value="1"/>
</dbReference>
<sequence length="260" mass="27754">MSVSTTRPPAGRRVALVTGGSRGLGRSIALHLARAGHDLIVTYRQDRAEGEAAVAEAEAAGARAALLQLDVADATRFEAFAADVKQALEARWRRSQFDFLVNNAGINRPAPFVDATERDFDELVNVHFKGVFFLTQRLLPLIADGGRIVNTSTGLARFATPGFAAYGAMKGAVEVLTRYLAKELGPRRIGVNVVAPGIIETDFTKDALSDAGRRKFVESNIALGRVGVPDDIGGVVAFLCSDAGRWVNGQRLEASGGMFL</sequence>
<keyword evidence="3" id="KW-0560">Oxidoreductase</keyword>
<dbReference type="FunFam" id="3.40.50.720:FF:000374">
    <property type="entry name" value="3-oxoacyl-(Acyl-carrier-protein) reductase"/>
    <property type="match status" value="1"/>
</dbReference>
<name>A0A6J4QIX0_9BACT</name>
<dbReference type="Gene3D" id="3.40.50.720">
    <property type="entry name" value="NAD(P)-binding Rossmann-like Domain"/>
    <property type="match status" value="1"/>
</dbReference>
<dbReference type="InterPro" id="IPR002347">
    <property type="entry name" value="SDR_fam"/>
</dbReference>
<dbReference type="GO" id="GO:0016491">
    <property type="term" value="F:oxidoreductase activity"/>
    <property type="evidence" value="ECO:0007669"/>
    <property type="project" value="UniProtKB-KW"/>
</dbReference>
<keyword evidence="2" id="KW-0521">NADP</keyword>
<comment type="similarity">
    <text evidence="1">Belongs to the short-chain dehydrogenases/reductases (SDR) family.</text>
</comment>
<organism evidence="5">
    <name type="scientific">uncultured Phycisphaerae bacterium</name>
    <dbReference type="NCBI Taxonomy" id="904963"/>
    <lineage>
        <taxon>Bacteria</taxon>
        <taxon>Pseudomonadati</taxon>
        <taxon>Planctomycetota</taxon>
        <taxon>Phycisphaerae</taxon>
        <taxon>environmental samples</taxon>
    </lineage>
</organism>
<dbReference type="InterPro" id="IPR036291">
    <property type="entry name" value="NAD(P)-bd_dom_sf"/>
</dbReference>
<dbReference type="AlphaFoldDB" id="A0A6J4QIX0"/>
<reference evidence="5" key="1">
    <citation type="submission" date="2020-02" db="EMBL/GenBank/DDBJ databases">
        <authorList>
            <person name="Meier V. D."/>
        </authorList>
    </citation>
    <scope>NUCLEOTIDE SEQUENCE</scope>
    <source>
        <strain evidence="5">AVDCRST_MAG64</strain>
    </source>
</reference>
<dbReference type="PRINTS" id="PR00081">
    <property type="entry name" value="GDHRDH"/>
</dbReference>
<feature type="domain" description="Ketoreductase" evidence="4">
    <location>
        <begin position="13"/>
        <end position="202"/>
    </location>
</feature>
<evidence type="ECO:0000259" key="4">
    <source>
        <dbReference type="SMART" id="SM00822"/>
    </source>
</evidence>
<evidence type="ECO:0000256" key="3">
    <source>
        <dbReference type="ARBA" id="ARBA00023002"/>
    </source>
</evidence>
<evidence type="ECO:0000313" key="5">
    <source>
        <dbReference type="EMBL" id="CAA9445582.1"/>
    </source>
</evidence>
<accession>A0A6J4QIX0</accession>
<dbReference type="PANTHER" id="PTHR43639">
    <property type="entry name" value="OXIDOREDUCTASE, SHORT-CHAIN DEHYDROGENASE/REDUCTASE FAMILY (AFU_ORTHOLOGUE AFUA_5G02870)"/>
    <property type="match status" value="1"/>
</dbReference>
<dbReference type="PRINTS" id="PR00080">
    <property type="entry name" value="SDRFAMILY"/>
</dbReference>
<proteinExistence type="inferred from homology"/>
<dbReference type="InterPro" id="IPR057326">
    <property type="entry name" value="KR_dom"/>
</dbReference>
<dbReference type="EMBL" id="CADCUQ010001062">
    <property type="protein sequence ID" value="CAA9445582.1"/>
    <property type="molecule type" value="Genomic_DNA"/>
</dbReference>
<evidence type="ECO:0000256" key="1">
    <source>
        <dbReference type="ARBA" id="ARBA00006484"/>
    </source>
</evidence>
<dbReference type="Pfam" id="PF13561">
    <property type="entry name" value="adh_short_C2"/>
    <property type="match status" value="1"/>
</dbReference>
<evidence type="ECO:0000256" key="2">
    <source>
        <dbReference type="ARBA" id="ARBA00022857"/>
    </source>
</evidence>
<protein>
    <submittedName>
        <fullName evidence="5">Reductase</fullName>
    </submittedName>
</protein>
<dbReference type="SUPFAM" id="SSF51735">
    <property type="entry name" value="NAD(P)-binding Rossmann-fold domains"/>
    <property type="match status" value="1"/>
</dbReference>
<dbReference type="PANTHER" id="PTHR43639:SF1">
    <property type="entry name" value="SHORT-CHAIN DEHYDROGENASE_REDUCTASE FAMILY PROTEIN"/>
    <property type="match status" value="1"/>
</dbReference>